<sequence length="99" mass="10945">MFPPGNMIGVIQGVKREFSVHNPSGDLLFLFECEASGCCRKVDYQAVTSQRFTIGRMTHQKSSRCLGGADMMISFPAELEMRSKALILAGAISIRDSNW</sequence>
<dbReference type="EMBL" id="JARKIK010000028">
    <property type="protein sequence ID" value="KAK8742414.1"/>
    <property type="molecule type" value="Genomic_DNA"/>
</dbReference>
<name>A0AAW0XRY8_CHEQU</name>
<evidence type="ECO:0008006" key="3">
    <source>
        <dbReference type="Google" id="ProtNLM"/>
    </source>
</evidence>
<dbReference type="EMBL" id="JARKIK010000028">
    <property type="protein sequence ID" value="KAK8742411.1"/>
    <property type="molecule type" value="Genomic_DNA"/>
</dbReference>
<comment type="caution">
    <text evidence="1">The sequence shown here is derived from an EMBL/GenBank/DDBJ whole genome shotgun (WGS) entry which is preliminary data.</text>
</comment>
<keyword evidence="2" id="KW-1185">Reference proteome</keyword>
<proteinExistence type="predicted"/>
<evidence type="ECO:0000313" key="1">
    <source>
        <dbReference type="EMBL" id="KAK8742414.1"/>
    </source>
</evidence>
<reference evidence="1" key="2">
    <citation type="submission" date="2024-01" db="EMBL/GenBank/DDBJ databases">
        <authorList>
            <person name="He J."/>
            <person name="Wang M."/>
            <person name="Zheng J."/>
            <person name="Liu Z."/>
        </authorList>
    </citation>
    <scope>NUCLEOTIDE SEQUENCE</scope>
    <source>
        <strain evidence="1">ZL_2023a</strain>
        <tissue evidence="1">Muscle</tissue>
    </source>
</reference>
<gene>
    <name evidence="1" type="ORF">OTU49_001853</name>
</gene>
<organism evidence="1 2">
    <name type="scientific">Cherax quadricarinatus</name>
    <name type="common">Australian red claw crayfish</name>
    <dbReference type="NCBI Taxonomy" id="27406"/>
    <lineage>
        <taxon>Eukaryota</taxon>
        <taxon>Metazoa</taxon>
        <taxon>Ecdysozoa</taxon>
        <taxon>Arthropoda</taxon>
        <taxon>Crustacea</taxon>
        <taxon>Multicrustacea</taxon>
        <taxon>Malacostraca</taxon>
        <taxon>Eumalacostraca</taxon>
        <taxon>Eucarida</taxon>
        <taxon>Decapoda</taxon>
        <taxon>Pleocyemata</taxon>
        <taxon>Astacidea</taxon>
        <taxon>Parastacoidea</taxon>
        <taxon>Parastacidae</taxon>
        <taxon>Cherax</taxon>
    </lineage>
</organism>
<protein>
    <recommendedName>
        <fullName evidence="3">Phospholipid scramblase</fullName>
    </recommendedName>
</protein>
<evidence type="ECO:0000313" key="2">
    <source>
        <dbReference type="Proteomes" id="UP001445076"/>
    </source>
</evidence>
<dbReference type="EMBL" id="JARKIK010000028">
    <property type="protein sequence ID" value="KAK8742413.1"/>
    <property type="molecule type" value="Genomic_DNA"/>
</dbReference>
<dbReference type="AlphaFoldDB" id="A0AAW0XRY8"/>
<accession>A0AAW0XRY8</accession>
<reference evidence="1 2" key="1">
    <citation type="journal article" date="2024" name="BMC Genomics">
        <title>Genome assembly of redclaw crayfish (Cherax quadricarinatus) provides insights into its immune adaptation and hypoxia tolerance.</title>
        <authorList>
            <person name="Liu Z."/>
            <person name="Zheng J."/>
            <person name="Li H."/>
            <person name="Fang K."/>
            <person name="Wang S."/>
            <person name="He J."/>
            <person name="Zhou D."/>
            <person name="Weng S."/>
            <person name="Chi M."/>
            <person name="Gu Z."/>
            <person name="He J."/>
            <person name="Li F."/>
            <person name="Wang M."/>
        </authorList>
    </citation>
    <scope>NUCLEOTIDE SEQUENCE [LARGE SCALE GENOMIC DNA]</scope>
    <source>
        <strain evidence="1">ZL_2023a</strain>
    </source>
</reference>
<dbReference type="Proteomes" id="UP001445076">
    <property type="component" value="Unassembled WGS sequence"/>
</dbReference>